<feature type="non-terminal residue" evidence="2">
    <location>
        <position position="180"/>
    </location>
</feature>
<comment type="caution">
    <text evidence="2">The sequence shown here is derived from an EMBL/GenBank/DDBJ whole genome shotgun (WGS) entry which is preliminary data.</text>
</comment>
<dbReference type="Proteomes" id="UP001239994">
    <property type="component" value="Unassembled WGS sequence"/>
</dbReference>
<sequence>MPAILCVFLCVWVRTWAAPSSPASVGEVNVLMYGVLQFSESLHHVHQSTGDRLSRATRAISRTETLLQRLGHDTEQASRAERHIKEGLSLIQAQLATLETQAQQTRGLVNRVVQEEAEFKDKLANLEARLNSSTPSRIRDLKEATQRHSILLGELKSWTEAQRRWLREQNQQLVELQEQS</sequence>
<dbReference type="InterPro" id="IPR026614">
    <property type="entry name" value="ANGPTL8"/>
</dbReference>
<proteinExistence type="predicted"/>
<evidence type="ECO:0008006" key="4">
    <source>
        <dbReference type="Google" id="ProtNLM"/>
    </source>
</evidence>
<keyword evidence="1" id="KW-0732">Signal</keyword>
<dbReference type="PANTHER" id="PTHR21463:SF0">
    <property type="entry name" value="ANGIOPOIETIN-LIKE PROTEIN 8"/>
    <property type="match status" value="1"/>
</dbReference>
<accession>A0AAD8ZUU3</accession>
<reference evidence="2" key="1">
    <citation type="submission" date="2023-03" db="EMBL/GenBank/DDBJ databases">
        <title>Electrophorus voltai genome.</title>
        <authorList>
            <person name="Bian C."/>
        </authorList>
    </citation>
    <scope>NUCLEOTIDE SEQUENCE</scope>
    <source>
        <strain evidence="2">CB-2022</strain>
        <tissue evidence="2">Muscle</tissue>
    </source>
</reference>
<evidence type="ECO:0000256" key="1">
    <source>
        <dbReference type="SAM" id="SignalP"/>
    </source>
</evidence>
<keyword evidence="3" id="KW-1185">Reference proteome</keyword>
<dbReference type="GO" id="GO:0019216">
    <property type="term" value="P:regulation of lipid metabolic process"/>
    <property type="evidence" value="ECO:0007669"/>
    <property type="project" value="InterPro"/>
</dbReference>
<dbReference type="EMBL" id="JAROKS010000003">
    <property type="protein sequence ID" value="KAK1805270.1"/>
    <property type="molecule type" value="Genomic_DNA"/>
</dbReference>
<protein>
    <recommendedName>
        <fullName evidence="4">Angiopoietin-like protein 8</fullName>
    </recommendedName>
</protein>
<feature type="chain" id="PRO_5041952410" description="Angiopoietin-like protein 8" evidence="1">
    <location>
        <begin position="18"/>
        <end position="180"/>
    </location>
</feature>
<feature type="signal peptide" evidence="1">
    <location>
        <begin position="1"/>
        <end position="17"/>
    </location>
</feature>
<organism evidence="2 3">
    <name type="scientific">Electrophorus voltai</name>
    <dbReference type="NCBI Taxonomy" id="2609070"/>
    <lineage>
        <taxon>Eukaryota</taxon>
        <taxon>Metazoa</taxon>
        <taxon>Chordata</taxon>
        <taxon>Craniata</taxon>
        <taxon>Vertebrata</taxon>
        <taxon>Euteleostomi</taxon>
        <taxon>Actinopterygii</taxon>
        <taxon>Neopterygii</taxon>
        <taxon>Teleostei</taxon>
        <taxon>Ostariophysi</taxon>
        <taxon>Gymnotiformes</taxon>
        <taxon>Gymnotoidei</taxon>
        <taxon>Gymnotidae</taxon>
        <taxon>Electrophorus</taxon>
    </lineage>
</organism>
<name>A0AAD8ZUU3_9TELE</name>
<dbReference type="GO" id="GO:0070328">
    <property type="term" value="P:triglyceride homeostasis"/>
    <property type="evidence" value="ECO:0007669"/>
    <property type="project" value="InterPro"/>
</dbReference>
<evidence type="ECO:0000313" key="3">
    <source>
        <dbReference type="Proteomes" id="UP001239994"/>
    </source>
</evidence>
<gene>
    <name evidence="2" type="ORF">P4O66_019615</name>
</gene>
<dbReference type="AlphaFoldDB" id="A0AAD8ZUU3"/>
<evidence type="ECO:0000313" key="2">
    <source>
        <dbReference type="EMBL" id="KAK1805270.1"/>
    </source>
</evidence>
<dbReference type="PANTHER" id="PTHR21463">
    <property type="entry name" value="ANGIOPOIETIN-LIKE PROTEIN 8"/>
    <property type="match status" value="1"/>
</dbReference>